<evidence type="ECO:0000256" key="1">
    <source>
        <dbReference type="SAM" id="MobiDB-lite"/>
    </source>
</evidence>
<sequence>MELNLARDVKDNKKGFDKHRGDERKPRMKHLYTALISLHKELFAVLPLFFTDEDGSYGFIVLTLPDQQSLSESLHLLMDLDSGLNLSHSFSALHLWL</sequence>
<dbReference type="EMBL" id="LSYS01000355">
    <property type="protein sequence ID" value="OPJ90302.1"/>
    <property type="molecule type" value="Genomic_DNA"/>
</dbReference>
<comment type="caution">
    <text evidence="2">The sequence shown here is derived from an EMBL/GenBank/DDBJ whole genome shotgun (WGS) entry which is preliminary data.</text>
</comment>
<keyword evidence="3" id="KW-1185">Reference proteome</keyword>
<organism evidence="2 3">
    <name type="scientific">Patagioenas fasciata monilis</name>
    <dbReference type="NCBI Taxonomy" id="372326"/>
    <lineage>
        <taxon>Eukaryota</taxon>
        <taxon>Metazoa</taxon>
        <taxon>Chordata</taxon>
        <taxon>Craniata</taxon>
        <taxon>Vertebrata</taxon>
        <taxon>Euteleostomi</taxon>
        <taxon>Archelosauria</taxon>
        <taxon>Archosauria</taxon>
        <taxon>Dinosauria</taxon>
        <taxon>Saurischia</taxon>
        <taxon>Theropoda</taxon>
        <taxon>Coelurosauria</taxon>
        <taxon>Aves</taxon>
        <taxon>Neognathae</taxon>
        <taxon>Neoaves</taxon>
        <taxon>Columbimorphae</taxon>
        <taxon>Columbiformes</taxon>
        <taxon>Columbidae</taxon>
        <taxon>Patagioenas</taxon>
    </lineage>
</organism>
<evidence type="ECO:0000313" key="3">
    <source>
        <dbReference type="Proteomes" id="UP000190648"/>
    </source>
</evidence>
<dbReference type="Proteomes" id="UP000190648">
    <property type="component" value="Unassembled WGS sequence"/>
</dbReference>
<feature type="region of interest" description="Disordered" evidence="1">
    <location>
        <begin position="1"/>
        <end position="22"/>
    </location>
</feature>
<gene>
    <name evidence="2" type="ORF">AV530_010110</name>
</gene>
<protein>
    <submittedName>
        <fullName evidence="2">Uncharacterized protein</fullName>
    </submittedName>
</protein>
<accession>A0A1V4L0Y9</accession>
<name>A0A1V4L0Y9_PATFA</name>
<proteinExistence type="predicted"/>
<reference evidence="2 3" key="1">
    <citation type="submission" date="2016-02" db="EMBL/GenBank/DDBJ databases">
        <title>Band-tailed pigeon sequencing and assembly.</title>
        <authorList>
            <person name="Soares A.E."/>
            <person name="Novak B.J."/>
            <person name="Rice E.S."/>
            <person name="O'Connell B."/>
            <person name="Chang D."/>
            <person name="Weber S."/>
            <person name="Shapiro B."/>
        </authorList>
    </citation>
    <scope>NUCLEOTIDE SEQUENCE [LARGE SCALE GENOMIC DNA]</scope>
    <source>
        <strain evidence="2">BTP2013</strain>
        <tissue evidence="2">Blood</tissue>
    </source>
</reference>
<evidence type="ECO:0000313" key="2">
    <source>
        <dbReference type="EMBL" id="OPJ90302.1"/>
    </source>
</evidence>
<dbReference type="AlphaFoldDB" id="A0A1V4L0Y9"/>